<gene>
    <name evidence="4" type="ORF">DFR35_0214</name>
</gene>
<feature type="transmembrane region" description="Helical" evidence="2">
    <location>
        <begin position="418"/>
        <end position="440"/>
    </location>
</feature>
<feature type="transmembrane region" description="Helical" evidence="2">
    <location>
        <begin position="538"/>
        <end position="561"/>
    </location>
</feature>
<dbReference type="EMBL" id="RCCI01000004">
    <property type="protein sequence ID" value="RLJ67665.1"/>
    <property type="molecule type" value="Genomic_DNA"/>
</dbReference>
<dbReference type="Pfam" id="PF07664">
    <property type="entry name" value="FeoB_C"/>
    <property type="match status" value="1"/>
</dbReference>
<feature type="transmembrane region" description="Helical" evidence="2">
    <location>
        <begin position="452"/>
        <end position="474"/>
    </location>
</feature>
<keyword evidence="2" id="KW-0472">Membrane</keyword>
<dbReference type="InterPro" id="IPR011640">
    <property type="entry name" value="Fe2_transport_prot_B_C"/>
</dbReference>
<organism evidence="4 5">
    <name type="scientific">Sulfurisoma sediminicola</name>
    <dbReference type="NCBI Taxonomy" id="1381557"/>
    <lineage>
        <taxon>Bacteria</taxon>
        <taxon>Pseudomonadati</taxon>
        <taxon>Pseudomonadota</taxon>
        <taxon>Betaproteobacteria</taxon>
        <taxon>Nitrosomonadales</taxon>
        <taxon>Sterolibacteriaceae</taxon>
        <taxon>Sulfurisoma</taxon>
    </lineage>
</organism>
<dbReference type="GO" id="GO:0005525">
    <property type="term" value="F:GTP binding"/>
    <property type="evidence" value="ECO:0007669"/>
    <property type="project" value="InterPro"/>
</dbReference>
<dbReference type="InterPro" id="IPR050860">
    <property type="entry name" value="FeoB_GTPase"/>
</dbReference>
<dbReference type="AlphaFoldDB" id="A0A497XJW0"/>
<dbReference type="InterPro" id="IPR011642">
    <property type="entry name" value="Gate_dom"/>
</dbReference>
<dbReference type="GO" id="GO:0015093">
    <property type="term" value="F:ferrous iron transmembrane transporter activity"/>
    <property type="evidence" value="ECO:0007669"/>
    <property type="project" value="InterPro"/>
</dbReference>
<evidence type="ECO:0000313" key="4">
    <source>
        <dbReference type="EMBL" id="RLJ67665.1"/>
    </source>
</evidence>
<feature type="transmembrane region" description="Helical" evidence="2">
    <location>
        <begin position="377"/>
        <end position="398"/>
    </location>
</feature>
<dbReference type="RefSeq" id="WP_243642486.1">
    <property type="nucleotide sequence ID" value="NZ_BHVV01000001.1"/>
</dbReference>
<sequence>MDATVTLKQPLLRGARRPRVALVGRARTGKSTIFRAASAVAVRQERLAGDVSTYEECVVELGLEQISLVALPPLDSLHRLSEGDRAVLKYLLWGDRWPTVARHEPEQPTTSFDAPDVLIQVIDATALEQDLELTLALTLLGRPLVVALNRMDEARDKGLFINVRALAERLGVPVVPTVAHMGKGVAQLFAAALEAARDEVCPLPQPESPHIAAALERLEAVAAEHRVCEAFRVPRELLVTQLAENDDWFLREMEAHFPDLAPQVLAAREAAARLLPRTLSDELHADRHHRAALLFEAVTTLAGPGEEGWKGWLDALFLHPRWGLVGGLAIFGAVLFVVFELAAVLDAHTSARLAAWVQAWQPQTTTGVVGRAVADGLVGLVGIVVPYMLPLVLLLVALEHSGIMHRVAFVVDRGFHRIGLHGAAALPFLIGMGCNVPAISAANAAASGRDRVLASLLIAFVPCSARSAIILALGGKYLGAPAVLALFLLVPLVIALLGRVLAKRYSDAAPGMILDIPPYAWPTWHGLLRDSWERTSDIVTIVTPLLVIGSVVLALLSHFGFDAVINMLLTPVTGWWLGLPVVLGVPILFGVLRKELSLLMVAQALGTAEIGTVLDATQIFTFLVFLTFYVPCVSTFAVMLKVLGRREAFFSVALSIGVALLLAGASRLLLSLATLAG</sequence>
<dbReference type="Pfam" id="PF02421">
    <property type="entry name" value="FeoB_N"/>
    <property type="match status" value="1"/>
</dbReference>
<dbReference type="PANTHER" id="PTHR43185">
    <property type="entry name" value="FERROUS IRON TRANSPORT PROTEIN B"/>
    <property type="match status" value="1"/>
</dbReference>
<reference evidence="4 5" key="1">
    <citation type="submission" date="2018-10" db="EMBL/GenBank/DDBJ databases">
        <title>Genomic Encyclopedia of Type Strains, Phase IV (KMG-IV): sequencing the most valuable type-strain genomes for metagenomic binning, comparative biology and taxonomic classification.</title>
        <authorList>
            <person name="Goeker M."/>
        </authorList>
    </citation>
    <scope>NUCLEOTIDE SEQUENCE [LARGE SCALE GENOMIC DNA]</scope>
    <source>
        <strain evidence="4 5">DSM 26916</strain>
    </source>
</reference>
<evidence type="ECO:0000256" key="1">
    <source>
        <dbReference type="ARBA" id="ARBA00031200"/>
    </source>
</evidence>
<accession>A0A497XJW0</accession>
<dbReference type="PROSITE" id="PS51711">
    <property type="entry name" value="G_FEOB"/>
    <property type="match status" value="1"/>
</dbReference>
<name>A0A497XJW0_9PROT</name>
<keyword evidence="2" id="KW-0812">Transmembrane</keyword>
<dbReference type="InterPro" id="IPR027417">
    <property type="entry name" value="P-loop_NTPase"/>
</dbReference>
<comment type="caution">
    <text evidence="4">The sequence shown here is derived from an EMBL/GenBank/DDBJ whole genome shotgun (WGS) entry which is preliminary data.</text>
</comment>
<evidence type="ECO:0000259" key="3">
    <source>
        <dbReference type="PROSITE" id="PS51711"/>
    </source>
</evidence>
<dbReference type="Pfam" id="PF07670">
    <property type="entry name" value="Gate"/>
    <property type="match status" value="2"/>
</dbReference>
<dbReference type="SUPFAM" id="SSF52540">
    <property type="entry name" value="P-loop containing nucleoside triphosphate hydrolases"/>
    <property type="match status" value="1"/>
</dbReference>
<feature type="domain" description="FeoB-type G" evidence="3">
    <location>
        <begin position="17"/>
        <end position="198"/>
    </location>
</feature>
<keyword evidence="5" id="KW-1185">Reference proteome</keyword>
<keyword evidence="2" id="KW-1133">Transmembrane helix</keyword>
<evidence type="ECO:0000256" key="2">
    <source>
        <dbReference type="SAM" id="Phobius"/>
    </source>
</evidence>
<dbReference type="Proteomes" id="UP000268908">
    <property type="component" value="Unassembled WGS sequence"/>
</dbReference>
<dbReference type="PANTHER" id="PTHR43185:SF1">
    <property type="entry name" value="FE(2+) TRANSPORTER FEOB"/>
    <property type="match status" value="1"/>
</dbReference>
<feature type="transmembrane region" description="Helical" evidence="2">
    <location>
        <begin position="573"/>
        <end position="592"/>
    </location>
</feature>
<feature type="transmembrane region" description="Helical" evidence="2">
    <location>
        <begin position="648"/>
        <end position="670"/>
    </location>
</feature>
<protein>
    <recommendedName>
        <fullName evidence="1">Ferrous iron transport protein B</fullName>
    </recommendedName>
</protein>
<dbReference type="InterPro" id="IPR030389">
    <property type="entry name" value="G_FEOB_dom"/>
</dbReference>
<feature type="transmembrane region" description="Helical" evidence="2">
    <location>
        <begin position="480"/>
        <end position="502"/>
    </location>
</feature>
<feature type="transmembrane region" description="Helical" evidence="2">
    <location>
        <begin position="619"/>
        <end position="642"/>
    </location>
</feature>
<dbReference type="GO" id="GO:0005886">
    <property type="term" value="C:plasma membrane"/>
    <property type="evidence" value="ECO:0007669"/>
    <property type="project" value="TreeGrafter"/>
</dbReference>
<proteinExistence type="predicted"/>
<evidence type="ECO:0000313" key="5">
    <source>
        <dbReference type="Proteomes" id="UP000268908"/>
    </source>
</evidence>
<dbReference type="Gene3D" id="3.40.50.300">
    <property type="entry name" value="P-loop containing nucleotide triphosphate hydrolases"/>
    <property type="match status" value="1"/>
</dbReference>
<feature type="transmembrane region" description="Helical" evidence="2">
    <location>
        <begin position="322"/>
        <end position="345"/>
    </location>
</feature>